<accession>A0A3Q2QNL4</accession>
<evidence type="ECO:0000259" key="8">
    <source>
        <dbReference type="PROSITE" id="PS50240"/>
    </source>
</evidence>
<evidence type="ECO:0000256" key="1">
    <source>
        <dbReference type="ARBA" id="ARBA00022670"/>
    </source>
</evidence>
<dbReference type="InterPro" id="IPR043504">
    <property type="entry name" value="Peptidase_S1_PA_chymotrypsin"/>
</dbReference>
<dbReference type="FunFam" id="2.40.10.10:FF:000024">
    <property type="entry name" value="Serine protease 53"/>
    <property type="match status" value="1"/>
</dbReference>
<dbReference type="GO" id="GO:0004252">
    <property type="term" value="F:serine-type endopeptidase activity"/>
    <property type="evidence" value="ECO:0007669"/>
    <property type="project" value="InterPro"/>
</dbReference>
<organism evidence="9 10">
    <name type="scientific">Fundulus heteroclitus</name>
    <name type="common">Killifish</name>
    <name type="synonym">Mummichog</name>
    <dbReference type="NCBI Taxonomy" id="8078"/>
    <lineage>
        <taxon>Eukaryota</taxon>
        <taxon>Metazoa</taxon>
        <taxon>Chordata</taxon>
        <taxon>Craniata</taxon>
        <taxon>Vertebrata</taxon>
        <taxon>Euteleostomi</taxon>
        <taxon>Actinopterygii</taxon>
        <taxon>Neopterygii</taxon>
        <taxon>Teleostei</taxon>
        <taxon>Neoteleostei</taxon>
        <taxon>Acanthomorphata</taxon>
        <taxon>Ovalentaria</taxon>
        <taxon>Atherinomorphae</taxon>
        <taxon>Cyprinodontiformes</taxon>
        <taxon>Fundulidae</taxon>
        <taxon>Fundulus</taxon>
    </lineage>
</organism>
<dbReference type="PROSITE" id="PS00135">
    <property type="entry name" value="TRYPSIN_SER"/>
    <property type="match status" value="1"/>
</dbReference>
<dbReference type="PANTHER" id="PTHR24252:SF7">
    <property type="entry name" value="HYALIN"/>
    <property type="match status" value="1"/>
</dbReference>
<name>A0A3Q2QNL4_FUNHE</name>
<dbReference type="AlphaFoldDB" id="A0A3Q2QNL4"/>
<reference evidence="9" key="1">
    <citation type="submission" date="2025-08" db="UniProtKB">
        <authorList>
            <consortium name="Ensembl"/>
        </authorList>
    </citation>
    <scope>IDENTIFICATION</scope>
</reference>
<dbReference type="InterPro" id="IPR009003">
    <property type="entry name" value="Peptidase_S1_PA"/>
</dbReference>
<keyword evidence="5" id="KW-1015">Disulfide bond</keyword>
<dbReference type="Gene3D" id="2.40.10.10">
    <property type="entry name" value="Trypsin-like serine proteases"/>
    <property type="match status" value="1"/>
</dbReference>
<dbReference type="Ensembl" id="ENSFHET00000019861.1">
    <property type="protein sequence ID" value="ENSFHEP00000029358.1"/>
    <property type="gene ID" value="ENSFHEG00000014035.1"/>
</dbReference>
<protein>
    <submittedName>
        <fullName evidence="9">Zgc:123217</fullName>
    </submittedName>
</protein>
<dbReference type="GO" id="GO:0006508">
    <property type="term" value="P:proteolysis"/>
    <property type="evidence" value="ECO:0007669"/>
    <property type="project" value="UniProtKB-KW"/>
</dbReference>
<evidence type="ECO:0000256" key="2">
    <source>
        <dbReference type="ARBA" id="ARBA00022729"/>
    </source>
</evidence>
<proteinExistence type="predicted"/>
<reference evidence="9" key="2">
    <citation type="submission" date="2025-09" db="UniProtKB">
        <authorList>
            <consortium name="Ensembl"/>
        </authorList>
    </citation>
    <scope>IDENTIFICATION</scope>
</reference>
<dbReference type="PROSITE" id="PS00134">
    <property type="entry name" value="TRYPSIN_HIS"/>
    <property type="match status" value="1"/>
</dbReference>
<dbReference type="PROSITE" id="PS50240">
    <property type="entry name" value="TRYPSIN_DOM"/>
    <property type="match status" value="1"/>
</dbReference>
<dbReference type="InterPro" id="IPR018114">
    <property type="entry name" value="TRYPSIN_HIS"/>
</dbReference>
<dbReference type="STRING" id="8078.ENSFHEP00000029358"/>
<dbReference type="InterPro" id="IPR033116">
    <property type="entry name" value="TRYPSIN_SER"/>
</dbReference>
<dbReference type="Pfam" id="PF00089">
    <property type="entry name" value="Trypsin"/>
    <property type="match status" value="1"/>
</dbReference>
<evidence type="ECO:0000256" key="7">
    <source>
        <dbReference type="SAM" id="SignalP"/>
    </source>
</evidence>
<keyword evidence="2 7" id="KW-0732">Signal</keyword>
<evidence type="ECO:0000313" key="10">
    <source>
        <dbReference type="Proteomes" id="UP000265000"/>
    </source>
</evidence>
<evidence type="ECO:0000256" key="3">
    <source>
        <dbReference type="ARBA" id="ARBA00022801"/>
    </source>
</evidence>
<sequence length="321" mass="34555">MATSTLWVLLMCTVLSGISDSDLSDCGVAPLNTRIVGGDDAAAGSWPWQVSAHIRNSHVCGGTLINNQWVLTAAHCILTRRLSDWTLYLGRETQAGPNANEVSRSVSEIIVHPNYNNTLYNNDIALMRLGSQVTFNNFIRPVCLASSTSQFFNATSCWITGWGKLSSNETLPATKKLQEVQVPVIGNNQCGCSYIPTDATITDQMICAGQVNKGSCQGDSGGPLQCKQDSRWIQAGITSFGIPCATVGFPEVYARVAEFQAWITDQIGGSTVGFVTFISNGTDPDSSFTCRNTAAGNLGKVPAEFLCFTLVTVMLHFFITL</sequence>
<feature type="domain" description="Peptidase S1" evidence="8">
    <location>
        <begin position="35"/>
        <end position="268"/>
    </location>
</feature>
<dbReference type="PANTHER" id="PTHR24252">
    <property type="entry name" value="ACROSIN-RELATED"/>
    <property type="match status" value="1"/>
</dbReference>
<dbReference type="CDD" id="cd00190">
    <property type="entry name" value="Tryp_SPc"/>
    <property type="match status" value="1"/>
</dbReference>
<evidence type="ECO:0000256" key="4">
    <source>
        <dbReference type="ARBA" id="ARBA00022825"/>
    </source>
</evidence>
<keyword evidence="10" id="KW-1185">Reference proteome</keyword>
<keyword evidence="4 6" id="KW-0720">Serine protease</keyword>
<evidence type="ECO:0000256" key="5">
    <source>
        <dbReference type="ARBA" id="ARBA00023157"/>
    </source>
</evidence>
<dbReference type="InterPro" id="IPR001314">
    <property type="entry name" value="Peptidase_S1A"/>
</dbReference>
<dbReference type="GeneTree" id="ENSGT00940000163009"/>
<dbReference type="SMART" id="SM00020">
    <property type="entry name" value="Tryp_SPc"/>
    <property type="match status" value="1"/>
</dbReference>
<dbReference type="SUPFAM" id="SSF50494">
    <property type="entry name" value="Trypsin-like serine proteases"/>
    <property type="match status" value="1"/>
</dbReference>
<dbReference type="Proteomes" id="UP000265000">
    <property type="component" value="Unplaced"/>
</dbReference>
<feature type="signal peptide" evidence="7">
    <location>
        <begin position="1"/>
        <end position="21"/>
    </location>
</feature>
<keyword evidence="1 6" id="KW-0645">Protease</keyword>
<dbReference type="PRINTS" id="PR00722">
    <property type="entry name" value="CHYMOTRYPSIN"/>
</dbReference>
<keyword evidence="3 6" id="KW-0378">Hydrolase</keyword>
<evidence type="ECO:0000256" key="6">
    <source>
        <dbReference type="RuleBase" id="RU363034"/>
    </source>
</evidence>
<evidence type="ECO:0000313" key="9">
    <source>
        <dbReference type="Ensembl" id="ENSFHEP00000029358.1"/>
    </source>
</evidence>
<feature type="chain" id="PRO_5018624521" evidence="7">
    <location>
        <begin position="22"/>
        <end position="321"/>
    </location>
</feature>
<dbReference type="InterPro" id="IPR001254">
    <property type="entry name" value="Trypsin_dom"/>
</dbReference>